<dbReference type="PANTHER" id="PTHR33755">
    <property type="entry name" value="TOXIN PARE1-RELATED"/>
    <property type="match status" value="1"/>
</dbReference>
<keyword evidence="5" id="KW-1185">Reference proteome</keyword>
<protein>
    <recommendedName>
        <fullName evidence="3">Toxin</fullName>
    </recommendedName>
</protein>
<reference evidence="4 5" key="1">
    <citation type="submission" date="2018-08" db="EMBL/GenBank/DDBJ databases">
        <title>Genomic Encyclopedia of Type Strains, Phase IV (KMG-IV): sequencing the most valuable type-strain genomes for metagenomic binning, comparative biology and taxonomic classification.</title>
        <authorList>
            <person name="Goeker M."/>
        </authorList>
    </citation>
    <scope>NUCLEOTIDE SEQUENCE [LARGE SCALE GENOMIC DNA]</scope>
    <source>
        <strain evidence="4 5">DSM 18841</strain>
    </source>
</reference>
<sequence length="99" mass="11797">MAKYELTNKAVEDLTGIWEYTIKKWSEQQADRYYNLLLDSCQYIANNPDLGKNYEGITNDLFGLKTNRHIIFYRKRINLPIEITRILHGQMDLKNRITK</sequence>
<dbReference type="InterPro" id="IPR028344">
    <property type="entry name" value="ParE1/4"/>
</dbReference>
<evidence type="ECO:0000313" key="4">
    <source>
        <dbReference type="EMBL" id="REH54537.1"/>
    </source>
</evidence>
<dbReference type="InterPro" id="IPR051803">
    <property type="entry name" value="TA_system_RelE-like_toxin"/>
</dbReference>
<keyword evidence="2" id="KW-1277">Toxin-antitoxin system</keyword>
<comment type="caution">
    <text evidence="4">The sequence shown here is derived from an EMBL/GenBank/DDBJ whole genome shotgun (WGS) entry which is preliminary data.</text>
</comment>
<evidence type="ECO:0000256" key="2">
    <source>
        <dbReference type="ARBA" id="ARBA00022649"/>
    </source>
</evidence>
<dbReference type="EMBL" id="QUNS01000002">
    <property type="protein sequence ID" value="REH54537.1"/>
    <property type="molecule type" value="Genomic_DNA"/>
</dbReference>
<dbReference type="PIRSF" id="PIRSF029218">
    <property type="entry name" value="ParE"/>
    <property type="match status" value="1"/>
</dbReference>
<dbReference type="Proteomes" id="UP000256884">
    <property type="component" value="Unassembled WGS sequence"/>
</dbReference>
<dbReference type="InterPro" id="IPR035093">
    <property type="entry name" value="RelE/ParE_toxin_dom_sf"/>
</dbReference>
<dbReference type="AlphaFoldDB" id="A0A3E0I7C1"/>
<accession>A0A3E0I7C1</accession>
<dbReference type="RefSeq" id="WP_115900191.1">
    <property type="nucleotide sequence ID" value="NZ_QUNS01000002.1"/>
</dbReference>
<dbReference type="InterPro" id="IPR007712">
    <property type="entry name" value="RelE/ParE_toxin"/>
</dbReference>
<evidence type="ECO:0000313" key="5">
    <source>
        <dbReference type="Proteomes" id="UP000256884"/>
    </source>
</evidence>
<evidence type="ECO:0000256" key="1">
    <source>
        <dbReference type="ARBA" id="ARBA00006226"/>
    </source>
</evidence>
<dbReference type="PANTHER" id="PTHR33755:SF9">
    <property type="entry name" value="TOXIN PARE1"/>
    <property type="match status" value="1"/>
</dbReference>
<comment type="similarity">
    <text evidence="1 3">Belongs to the RelE toxin family.</text>
</comment>
<dbReference type="Pfam" id="PF05016">
    <property type="entry name" value="ParE_toxin"/>
    <property type="match status" value="1"/>
</dbReference>
<gene>
    <name evidence="4" type="ORF">C7448_10257</name>
</gene>
<evidence type="ECO:0000256" key="3">
    <source>
        <dbReference type="PIRNR" id="PIRNR029218"/>
    </source>
</evidence>
<organism evidence="4 5">
    <name type="scientific">Tenacibaculum gallaicum</name>
    <dbReference type="NCBI Taxonomy" id="561505"/>
    <lineage>
        <taxon>Bacteria</taxon>
        <taxon>Pseudomonadati</taxon>
        <taxon>Bacteroidota</taxon>
        <taxon>Flavobacteriia</taxon>
        <taxon>Flavobacteriales</taxon>
        <taxon>Flavobacteriaceae</taxon>
        <taxon>Tenacibaculum</taxon>
    </lineage>
</organism>
<name>A0A3E0I7C1_9FLAO</name>
<dbReference type="OrthoDB" id="7173315at2"/>
<dbReference type="Gene3D" id="3.30.2310.20">
    <property type="entry name" value="RelE-like"/>
    <property type="match status" value="1"/>
</dbReference>
<proteinExistence type="inferred from homology"/>